<reference evidence="1 2" key="1">
    <citation type="journal article" date="2022" name="New Phytol.">
        <title>Ecological generalism drives hyperdiversity of secondary metabolite gene clusters in xylarialean endophytes.</title>
        <authorList>
            <person name="Franco M.E.E."/>
            <person name="Wisecaver J.H."/>
            <person name="Arnold A.E."/>
            <person name="Ju Y.M."/>
            <person name="Slot J.C."/>
            <person name="Ahrendt S."/>
            <person name="Moore L.P."/>
            <person name="Eastman K.E."/>
            <person name="Scott K."/>
            <person name="Konkel Z."/>
            <person name="Mondo S.J."/>
            <person name="Kuo A."/>
            <person name="Hayes R.D."/>
            <person name="Haridas S."/>
            <person name="Andreopoulos B."/>
            <person name="Riley R."/>
            <person name="LaButti K."/>
            <person name="Pangilinan J."/>
            <person name="Lipzen A."/>
            <person name="Amirebrahimi M."/>
            <person name="Yan J."/>
            <person name="Adam C."/>
            <person name="Keymanesh K."/>
            <person name="Ng V."/>
            <person name="Louie K."/>
            <person name="Northen T."/>
            <person name="Drula E."/>
            <person name="Henrissat B."/>
            <person name="Hsieh H.M."/>
            <person name="Youens-Clark K."/>
            <person name="Lutzoni F."/>
            <person name="Miadlikowska J."/>
            <person name="Eastwood D.C."/>
            <person name="Hamelin R.C."/>
            <person name="Grigoriev I.V."/>
            <person name="U'Ren J.M."/>
        </authorList>
    </citation>
    <scope>NUCLEOTIDE SEQUENCE [LARGE SCALE GENOMIC DNA]</scope>
    <source>
        <strain evidence="1 2">CBS 119005</strain>
    </source>
</reference>
<evidence type="ECO:0000313" key="1">
    <source>
        <dbReference type="EMBL" id="KAI4861498.1"/>
    </source>
</evidence>
<accession>A0ACB9YQR0</accession>
<comment type="caution">
    <text evidence="1">The sequence shown here is derived from an EMBL/GenBank/DDBJ whole genome shotgun (WGS) entry which is preliminary data.</text>
</comment>
<sequence length="1007" mass="110736">MAPITTVEEPSANKRKRDIHDFNKRKKAKRDRQSSKASANGQLPEETTTSQTNGTILPTENPDGTTTAVVNHKNEKRSRKPKEPKQPKPEEPKKPEEAEELEQPKVPKGKRVGKGKKHRSTYIQGRQSWKVSKPMGGRMLNIDPILTEDEKHLILAYNTSIQVFSADDSLLIRKIPLLQPAPDKKAEQVVSICLSPSSPNHVWVASSVGHLWLIDWTNGNGSETAFKLKCHLLMSMTVERMQFAKVSRDVPFTSILKGEQWQLVACDLRESKLHGYKTLMPLALPILNLRSAQDGFALVASSEDNILFGTLKTRAVNSISNLNYEFFTLDCSDEIMCLDVRATGRVHLNRKSQVEAGDEPVLDVVVGCARGPVLLYNDLLPQLRRLHSPKGHRSSLQPRKYHWHRKAVHAVKWSRDGHYILSGGSESTLVMWQLDTQKMDFLPHLSASVENIVVSKRGSAYVLHLDDNSAMVLSTAEMKPTTYISGIQALVFPQPFSKDDVVRRIGEPAPTQLLKTPAVVSPVDSSRIHLCVGNGQQISHSGSGPSTPMIQTLDLTTLQGVSKQALTRTNPTDVNTTAQGYAITEPRITGMAYSADGKWLATTDEWQPPTRDVDALGGSSAERREVYLKFWAVSPDNQGLELASRINAPHYTGQSEPVYSVAADPQSHRFATIGEDAVIRLWVPTIRQRDGVLVKGKFGRQLHSWACSRTIFLLENEEPVEQEAVVAQAIQRGSGAVAFSEDGSILVCAIRTAYSSVVHIIDTESGKIRNSVDSLIHGDVRDISVLSSSLVVLSDRLVVYDLVSDELLYGVQLRRNEDPNGSGTSILTQMAVDHQTSSFAVAVSRSKLDSPDVQSELAVFSPNRSKPQMVHKFPHPITAVVSSPGSSGYIVLDSTAQLWSISEGMATKSLAFAQPLVDLNLDQEETREAQPLALLTGEDDEPASGDEMDVDIPDAETEDDSAYAAVVPPQKLAELFDTAPAFAMPPIEDMFYQVTKLFLSNSAVSAS</sequence>
<name>A0ACB9YQR0_9PEZI</name>
<organism evidence="1 2">
    <name type="scientific">Hypoxylon rubiginosum</name>
    <dbReference type="NCBI Taxonomy" id="110542"/>
    <lineage>
        <taxon>Eukaryota</taxon>
        <taxon>Fungi</taxon>
        <taxon>Dikarya</taxon>
        <taxon>Ascomycota</taxon>
        <taxon>Pezizomycotina</taxon>
        <taxon>Sordariomycetes</taxon>
        <taxon>Xylariomycetidae</taxon>
        <taxon>Xylariales</taxon>
        <taxon>Hypoxylaceae</taxon>
        <taxon>Hypoxylon</taxon>
    </lineage>
</organism>
<proteinExistence type="predicted"/>
<gene>
    <name evidence="1" type="ORF">F4820DRAFT_433445</name>
</gene>
<protein>
    <submittedName>
        <fullName evidence="1">Sporulation protein</fullName>
    </submittedName>
</protein>
<dbReference type="EMBL" id="MU393550">
    <property type="protein sequence ID" value="KAI4861498.1"/>
    <property type="molecule type" value="Genomic_DNA"/>
</dbReference>
<keyword evidence="2" id="KW-1185">Reference proteome</keyword>
<dbReference type="Proteomes" id="UP001497700">
    <property type="component" value="Unassembled WGS sequence"/>
</dbReference>
<evidence type="ECO:0000313" key="2">
    <source>
        <dbReference type="Proteomes" id="UP001497700"/>
    </source>
</evidence>